<sequence length="57" mass="6323">MGRGFFALANHRAVFSVFRPKLASLVRLQLRHSDPKSSSVSSSNSSNKQQKAAHRLN</sequence>
<dbReference type="Proteomes" id="UP000254937">
    <property type="component" value="Unassembled WGS sequence"/>
</dbReference>
<keyword evidence="3" id="KW-1185">Reference proteome</keyword>
<feature type="compositionally biased region" description="Low complexity" evidence="1">
    <location>
        <begin position="37"/>
        <end position="47"/>
    </location>
</feature>
<feature type="region of interest" description="Disordered" evidence="1">
    <location>
        <begin position="32"/>
        <end position="57"/>
    </location>
</feature>
<evidence type="ECO:0000313" key="3">
    <source>
        <dbReference type="Proteomes" id="UP000254937"/>
    </source>
</evidence>
<reference evidence="2 3" key="1">
    <citation type="submission" date="2018-07" db="EMBL/GenBank/DDBJ databases">
        <title>Section-level genome sequencing of Aspergillus section Nigri to investigate inter- and intra-species variation.</title>
        <authorList>
            <consortium name="DOE Joint Genome Institute"/>
            <person name="Vesth T.C."/>
            <person name="Nybo J.L."/>
            <person name="Theobald S."/>
            <person name="Frisvad J.C."/>
            <person name="Larsen T.O."/>
            <person name="Nielsen K.F."/>
            <person name="Hoof J.B."/>
            <person name="Brandl J."/>
            <person name="Salamov A."/>
            <person name="Riley R."/>
            <person name="Gladden J.M."/>
            <person name="Phatale P."/>
            <person name="Nielsen M.T."/>
            <person name="Lyhne E.K."/>
            <person name="Kogle M.E."/>
            <person name="Strasser K."/>
            <person name="McDonnell E."/>
            <person name="Barry K."/>
            <person name="Clum A."/>
            <person name="Chen C."/>
            <person name="Nolan M."/>
            <person name="Sandor L."/>
            <person name="Kuo A."/>
            <person name="Lipzen A."/>
            <person name="Hainaut M."/>
            <person name="Drula E."/>
            <person name="Tsang A."/>
            <person name="Magnuson J.K."/>
            <person name="Henrissat B."/>
            <person name="Wiebenga A."/>
            <person name="Simmons B.A."/>
            <person name="Makela M.R."/>
            <person name="De vries R.P."/>
            <person name="Grigoriev I.V."/>
            <person name="Mortensen U.H."/>
            <person name="Baker S.E."/>
            <person name="Andersen M.R."/>
        </authorList>
    </citation>
    <scope>NUCLEOTIDE SEQUENCE [LARGE SCALE GENOMIC DNA]</scope>
    <source>
        <strain evidence="2 3">ATCC 13157</strain>
    </source>
</reference>
<name>A0A370PM05_ASPPH</name>
<gene>
    <name evidence="2" type="ORF">M752DRAFT_275475</name>
</gene>
<accession>A0A370PM05</accession>
<evidence type="ECO:0000313" key="2">
    <source>
        <dbReference type="EMBL" id="RDK43219.1"/>
    </source>
</evidence>
<protein>
    <submittedName>
        <fullName evidence="2">Uncharacterized protein</fullName>
    </submittedName>
</protein>
<evidence type="ECO:0000256" key="1">
    <source>
        <dbReference type="SAM" id="MobiDB-lite"/>
    </source>
</evidence>
<proteinExistence type="predicted"/>
<dbReference type="EMBL" id="KZ851851">
    <property type="protein sequence ID" value="RDK43219.1"/>
    <property type="molecule type" value="Genomic_DNA"/>
</dbReference>
<organism evidence="2 3">
    <name type="scientific">Aspergillus phoenicis ATCC 13157</name>
    <dbReference type="NCBI Taxonomy" id="1353007"/>
    <lineage>
        <taxon>Eukaryota</taxon>
        <taxon>Fungi</taxon>
        <taxon>Dikarya</taxon>
        <taxon>Ascomycota</taxon>
        <taxon>Pezizomycotina</taxon>
        <taxon>Eurotiomycetes</taxon>
        <taxon>Eurotiomycetidae</taxon>
        <taxon>Eurotiales</taxon>
        <taxon>Aspergillaceae</taxon>
        <taxon>Aspergillus</taxon>
    </lineage>
</organism>
<dbReference type="AlphaFoldDB" id="A0A370PM05"/>